<evidence type="ECO:0000313" key="4">
    <source>
        <dbReference type="Proteomes" id="UP000317593"/>
    </source>
</evidence>
<dbReference type="Pfam" id="PF16011">
    <property type="entry name" value="CBM9_2"/>
    <property type="match status" value="1"/>
</dbReference>
<feature type="domain" description="Carbohydrate-binding" evidence="2">
    <location>
        <begin position="93"/>
        <end position="258"/>
    </location>
</feature>
<dbReference type="InterPro" id="IPR010502">
    <property type="entry name" value="Carb-bd_dom_fam9"/>
</dbReference>
<dbReference type="GO" id="GO:0004553">
    <property type="term" value="F:hydrolase activity, hydrolyzing O-glycosyl compounds"/>
    <property type="evidence" value="ECO:0007669"/>
    <property type="project" value="InterPro"/>
</dbReference>
<gene>
    <name evidence="3" type="ORF">SAMN06265218_10620</name>
</gene>
<sequence>MNVTWFFYFAVIKQWFKQGAAHLFPLLLILGLQAAATEPALAQQGPEYTIYRTATPINIDGQLEEPAWTAAPDVGPFVFPWYEEGKREQTVAKLLWDDRNLYVVFICEDAHIWAEHTLRDSQVYLDDAVEVFTAPNPDRPRAYFNIEMNVLGAFLDNYQPEGTQDRENWNARNIDIKTTIAGSLNNDRDKDQYWILEAAIPFENFSHVARQTPPRDGSVWHLNLNRLGGNTNPQFSQWSASQMGKPDFHVPEDFGRVIFSKRTSPFRR</sequence>
<proteinExistence type="predicted"/>
<dbReference type="CDD" id="cd09620">
    <property type="entry name" value="CBM9_like_3"/>
    <property type="match status" value="1"/>
</dbReference>
<dbReference type="EMBL" id="FXTH01000006">
    <property type="protein sequence ID" value="SMO58391.1"/>
    <property type="molecule type" value="Genomic_DNA"/>
</dbReference>
<dbReference type="SUPFAM" id="SSF49344">
    <property type="entry name" value="CBD9-like"/>
    <property type="match status" value="1"/>
</dbReference>
<organism evidence="3 4">
    <name type="scientific">Fodinibius sediminis</name>
    <dbReference type="NCBI Taxonomy" id="1214077"/>
    <lineage>
        <taxon>Bacteria</taxon>
        <taxon>Pseudomonadati</taxon>
        <taxon>Balneolota</taxon>
        <taxon>Balneolia</taxon>
        <taxon>Balneolales</taxon>
        <taxon>Balneolaceae</taxon>
        <taxon>Fodinibius</taxon>
    </lineage>
</organism>
<dbReference type="PANTHER" id="PTHR35532">
    <property type="entry name" value="SIMILAR TO POLYHYDROXYALKANOATE DEPOLYMERASE"/>
    <property type="match status" value="1"/>
</dbReference>
<dbReference type="Gene3D" id="2.60.40.1190">
    <property type="match status" value="1"/>
</dbReference>
<keyword evidence="1" id="KW-0732">Signal</keyword>
<dbReference type="Proteomes" id="UP000317593">
    <property type="component" value="Unassembled WGS sequence"/>
</dbReference>
<evidence type="ECO:0000256" key="1">
    <source>
        <dbReference type="SAM" id="SignalP"/>
    </source>
</evidence>
<feature type="chain" id="PRO_5021750927" evidence="1">
    <location>
        <begin position="43"/>
        <end position="268"/>
    </location>
</feature>
<keyword evidence="4" id="KW-1185">Reference proteome</keyword>
<dbReference type="GO" id="GO:0030246">
    <property type="term" value="F:carbohydrate binding"/>
    <property type="evidence" value="ECO:0007669"/>
    <property type="project" value="InterPro"/>
</dbReference>
<name>A0A521CI26_9BACT</name>
<dbReference type="RefSeq" id="WP_185958303.1">
    <property type="nucleotide sequence ID" value="NZ_FXTH01000006.1"/>
</dbReference>
<dbReference type="PANTHER" id="PTHR35532:SF5">
    <property type="entry name" value="CARBOHYDRATE-BINDING DOMAIN-CONTAINING PROTEIN"/>
    <property type="match status" value="1"/>
</dbReference>
<reference evidence="3 4" key="1">
    <citation type="submission" date="2017-05" db="EMBL/GenBank/DDBJ databases">
        <authorList>
            <person name="Varghese N."/>
            <person name="Submissions S."/>
        </authorList>
    </citation>
    <scope>NUCLEOTIDE SEQUENCE [LARGE SCALE GENOMIC DNA]</scope>
    <source>
        <strain evidence="3 4">DSM 21194</strain>
    </source>
</reference>
<evidence type="ECO:0000313" key="3">
    <source>
        <dbReference type="EMBL" id="SMO58391.1"/>
    </source>
</evidence>
<dbReference type="GO" id="GO:0016052">
    <property type="term" value="P:carbohydrate catabolic process"/>
    <property type="evidence" value="ECO:0007669"/>
    <property type="project" value="InterPro"/>
</dbReference>
<protein>
    <submittedName>
        <fullName evidence="3">Carbohydrate-binding family 9</fullName>
    </submittedName>
</protein>
<evidence type="ECO:0000259" key="2">
    <source>
        <dbReference type="Pfam" id="PF16011"/>
    </source>
</evidence>
<accession>A0A521CI26</accession>
<feature type="signal peptide" evidence="1">
    <location>
        <begin position="1"/>
        <end position="42"/>
    </location>
</feature>
<dbReference type="AlphaFoldDB" id="A0A521CI26"/>